<accession>A0AA35KA73</accession>
<evidence type="ECO:0000313" key="1">
    <source>
        <dbReference type="EMBL" id="CAI5773413.1"/>
    </source>
</evidence>
<dbReference type="AlphaFoldDB" id="A0AA35KA73"/>
<proteinExistence type="predicted"/>
<dbReference type="EMBL" id="OX395129">
    <property type="protein sequence ID" value="CAI5773413.1"/>
    <property type="molecule type" value="Genomic_DNA"/>
</dbReference>
<gene>
    <name evidence="1" type="ORF">PODLI_1B006291</name>
</gene>
<name>A0AA35KA73_9SAUR</name>
<keyword evidence="2" id="KW-1185">Reference proteome</keyword>
<evidence type="ECO:0000313" key="2">
    <source>
        <dbReference type="Proteomes" id="UP001178461"/>
    </source>
</evidence>
<reference evidence="1" key="1">
    <citation type="submission" date="2022-12" db="EMBL/GenBank/DDBJ databases">
        <authorList>
            <person name="Alioto T."/>
            <person name="Alioto T."/>
            <person name="Gomez Garrido J."/>
        </authorList>
    </citation>
    <scope>NUCLEOTIDE SEQUENCE</scope>
</reference>
<dbReference type="Proteomes" id="UP001178461">
    <property type="component" value="Chromosome 4"/>
</dbReference>
<sequence length="140" mass="15496">MLTANPLAALVTRTVKKDNCSVAVTSGPTSLWASSFATNIEPADRTSLNRRRLLLMDAMAESPHVYLLNSPAELPSSTSCTDLAARQNLYLPIWTVLIFSFCQEEDSVFTKARKRIPAKNGILLDVYVFPACSLLLRYQT</sequence>
<organism evidence="1 2">
    <name type="scientific">Podarcis lilfordi</name>
    <name type="common">Lilford's wall lizard</name>
    <dbReference type="NCBI Taxonomy" id="74358"/>
    <lineage>
        <taxon>Eukaryota</taxon>
        <taxon>Metazoa</taxon>
        <taxon>Chordata</taxon>
        <taxon>Craniata</taxon>
        <taxon>Vertebrata</taxon>
        <taxon>Euteleostomi</taxon>
        <taxon>Lepidosauria</taxon>
        <taxon>Squamata</taxon>
        <taxon>Bifurcata</taxon>
        <taxon>Unidentata</taxon>
        <taxon>Episquamata</taxon>
        <taxon>Laterata</taxon>
        <taxon>Lacertibaenia</taxon>
        <taxon>Lacertidae</taxon>
        <taxon>Podarcis</taxon>
    </lineage>
</organism>
<protein>
    <submittedName>
        <fullName evidence="1">Uncharacterized protein</fullName>
    </submittedName>
</protein>